<name>A0ABU0RTB3_9ACTN</name>
<feature type="chain" id="PRO_5045919918" evidence="2">
    <location>
        <begin position="24"/>
        <end position="88"/>
    </location>
</feature>
<protein>
    <submittedName>
        <fullName evidence="3">Uncharacterized protein</fullName>
    </submittedName>
</protein>
<keyword evidence="2" id="KW-0732">Signal</keyword>
<evidence type="ECO:0000313" key="3">
    <source>
        <dbReference type="EMBL" id="MDQ0935239.1"/>
    </source>
</evidence>
<accession>A0ABU0RTB3</accession>
<gene>
    <name evidence="3" type="ORF">QFZ49_005210</name>
</gene>
<comment type="caution">
    <text evidence="3">The sequence shown here is derived from an EMBL/GenBank/DDBJ whole genome shotgun (WGS) entry which is preliminary data.</text>
</comment>
<organism evidence="3 4">
    <name type="scientific">Streptomyces turgidiscabies</name>
    <dbReference type="NCBI Taxonomy" id="85558"/>
    <lineage>
        <taxon>Bacteria</taxon>
        <taxon>Bacillati</taxon>
        <taxon>Actinomycetota</taxon>
        <taxon>Actinomycetes</taxon>
        <taxon>Kitasatosporales</taxon>
        <taxon>Streptomycetaceae</taxon>
        <taxon>Streptomyces</taxon>
    </lineage>
</organism>
<sequence length="88" mass="9218">MRRSSLSRWGAAAALVAAVPAVAARRTGAAPASEPQPDSGTTVSDVRRDPDAVAEHWCEGAVIFREFGRSGLASWFFVGILSWGSGCV</sequence>
<keyword evidence="4" id="KW-1185">Reference proteome</keyword>
<evidence type="ECO:0000256" key="2">
    <source>
        <dbReference type="SAM" id="SignalP"/>
    </source>
</evidence>
<dbReference type="EMBL" id="JAUSZS010000006">
    <property type="protein sequence ID" value="MDQ0935239.1"/>
    <property type="molecule type" value="Genomic_DNA"/>
</dbReference>
<evidence type="ECO:0000256" key="1">
    <source>
        <dbReference type="SAM" id="MobiDB-lite"/>
    </source>
</evidence>
<reference evidence="3 4" key="1">
    <citation type="submission" date="2023-07" db="EMBL/GenBank/DDBJ databases">
        <title>Comparative genomics of wheat-associated soil bacteria to identify genetic determinants of phenazine resistance.</title>
        <authorList>
            <person name="Mouncey N."/>
        </authorList>
    </citation>
    <scope>NUCLEOTIDE SEQUENCE [LARGE SCALE GENOMIC DNA]</scope>
    <source>
        <strain evidence="3 4">W2I16</strain>
    </source>
</reference>
<feature type="signal peptide" evidence="2">
    <location>
        <begin position="1"/>
        <end position="23"/>
    </location>
</feature>
<dbReference type="Proteomes" id="UP001223072">
    <property type="component" value="Unassembled WGS sequence"/>
</dbReference>
<feature type="region of interest" description="Disordered" evidence="1">
    <location>
        <begin position="26"/>
        <end position="47"/>
    </location>
</feature>
<proteinExistence type="predicted"/>
<evidence type="ECO:0000313" key="4">
    <source>
        <dbReference type="Proteomes" id="UP001223072"/>
    </source>
</evidence>